<evidence type="ECO:0000313" key="4">
    <source>
        <dbReference type="EMBL" id="SBT36673.1"/>
    </source>
</evidence>
<feature type="region of interest" description="Disordered" evidence="1">
    <location>
        <begin position="25"/>
        <end position="62"/>
    </location>
</feature>
<feature type="domain" description="FACT complex subunit SPT16 C-terminal" evidence="2">
    <location>
        <begin position="26"/>
        <end position="78"/>
    </location>
</feature>
<dbReference type="InterPro" id="IPR048969">
    <property type="entry name" value="FACT_SPT16_C"/>
</dbReference>
<name>A0A1A8YYJ0_PLAOA</name>
<evidence type="ECO:0000313" key="5">
    <source>
        <dbReference type="Proteomes" id="UP000078550"/>
    </source>
</evidence>
<dbReference type="EMBL" id="FLRE01000122">
    <property type="protein sequence ID" value="SBT36673.1"/>
    <property type="molecule type" value="Genomic_DNA"/>
</dbReference>
<reference evidence="5 6" key="1">
    <citation type="submission" date="2016-05" db="EMBL/GenBank/DDBJ databases">
        <authorList>
            <person name="Naeem Raeece"/>
        </authorList>
    </citation>
    <scope>NUCLEOTIDE SEQUENCE [LARGE SCALE GENOMIC DNA]</scope>
</reference>
<dbReference type="Proteomes" id="UP000078555">
    <property type="component" value="Unassembled WGS sequence"/>
</dbReference>
<dbReference type="EMBL" id="FLRD01000092">
    <property type="protein sequence ID" value="SBT36272.1"/>
    <property type="molecule type" value="Genomic_DNA"/>
</dbReference>
<evidence type="ECO:0000313" key="3">
    <source>
        <dbReference type="EMBL" id="SBT36272.1"/>
    </source>
</evidence>
<protein>
    <submittedName>
        <fullName evidence="4">Transcriptional regulator</fullName>
    </submittedName>
</protein>
<evidence type="ECO:0000259" key="2">
    <source>
        <dbReference type="Pfam" id="PF21091"/>
    </source>
</evidence>
<feature type="compositionally biased region" description="Acidic residues" evidence="1">
    <location>
        <begin position="26"/>
        <end position="62"/>
    </location>
</feature>
<gene>
    <name evidence="3" type="ORF">POVWA1_031630</name>
    <name evidence="4" type="ORF">POVWA2_031350</name>
</gene>
<organism evidence="4 5">
    <name type="scientific">Plasmodium ovale wallikeri</name>
    <dbReference type="NCBI Taxonomy" id="864142"/>
    <lineage>
        <taxon>Eukaryota</taxon>
        <taxon>Sar</taxon>
        <taxon>Alveolata</taxon>
        <taxon>Apicomplexa</taxon>
        <taxon>Aconoidasida</taxon>
        <taxon>Haemosporida</taxon>
        <taxon>Plasmodiidae</taxon>
        <taxon>Plasmodium</taxon>
        <taxon>Plasmodium (Plasmodium)</taxon>
    </lineage>
</organism>
<dbReference type="AlphaFoldDB" id="A0A1A8YYJ0"/>
<accession>A0A1A8YYJ0</accession>
<proteinExistence type="predicted"/>
<evidence type="ECO:0000313" key="6">
    <source>
        <dbReference type="Proteomes" id="UP000078555"/>
    </source>
</evidence>
<keyword evidence="6" id="KW-1185">Reference proteome</keyword>
<sequence length="164" mass="18730">MLPPHRVGYHCAHDIRRCSSPFCQSAEDDSDYDDSEDESLATESDGEGEVEEDSEDEGLSWDELEERAKKGKAKKGEQLRTAAISGKRTITKCALWRNVQCTLKVWRAEVPLEHAHLNIFPGLHFSQMTRSDLPTKAMRTMKDITRGRRRKKISSSPLCRKHFV</sequence>
<dbReference type="Pfam" id="PF21091">
    <property type="entry name" value="SPT16_C"/>
    <property type="match status" value="1"/>
</dbReference>
<reference evidence="4" key="2">
    <citation type="submission" date="2016-05" db="EMBL/GenBank/DDBJ databases">
        <authorList>
            <person name="Lavstsen T."/>
            <person name="Jespersen J.S."/>
        </authorList>
    </citation>
    <scope>NUCLEOTIDE SEQUENCE [LARGE SCALE GENOMIC DNA]</scope>
</reference>
<evidence type="ECO:0000256" key="1">
    <source>
        <dbReference type="SAM" id="MobiDB-lite"/>
    </source>
</evidence>
<dbReference type="Proteomes" id="UP000078550">
    <property type="component" value="Unassembled WGS sequence"/>
</dbReference>